<proteinExistence type="predicted"/>
<dbReference type="EMBL" id="JADKMY010000003">
    <property type="protein sequence ID" value="MBF4554316.1"/>
    <property type="molecule type" value="Genomic_DNA"/>
</dbReference>
<dbReference type="Pfam" id="PF11255">
    <property type="entry name" value="DUF3054"/>
    <property type="match status" value="1"/>
</dbReference>
<protein>
    <submittedName>
        <fullName evidence="2">DUF3054 domain-containing protein</fullName>
    </submittedName>
</protein>
<dbReference type="RefSeq" id="WP_194557195.1">
    <property type="nucleotide sequence ID" value="NZ_JADKMY010000003.1"/>
</dbReference>
<organism evidence="2 3">
    <name type="scientific">Corynebacterium suicordis DSM 45110</name>
    <dbReference type="NCBI Taxonomy" id="1121369"/>
    <lineage>
        <taxon>Bacteria</taxon>
        <taxon>Bacillati</taxon>
        <taxon>Actinomycetota</taxon>
        <taxon>Actinomycetes</taxon>
        <taxon>Mycobacteriales</taxon>
        <taxon>Corynebacteriaceae</taxon>
        <taxon>Corynebacterium</taxon>
    </lineage>
</organism>
<dbReference type="InterPro" id="IPR021414">
    <property type="entry name" value="DUF3054"/>
</dbReference>
<gene>
    <name evidence="2" type="ORF">IRY30_09565</name>
</gene>
<keyword evidence="3" id="KW-1185">Reference proteome</keyword>
<reference evidence="2 3" key="1">
    <citation type="submission" date="2020-10" db="EMBL/GenBank/DDBJ databases">
        <title>Novel species in genus Corynebacterium.</title>
        <authorList>
            <person name="Zhang G."/>
        </authorList>
    </citation>
    <scope>NUCLEOTIDE SEQUENCE [LARGE SCALE GENOMIC DNA]</scope>
    <source>
        <strain evidence="2 3">DSM 45110</strain>
    </source>
</reference>
<evidence type="ECO:0000313" key="2">
    <source>
        <dbReference type="EMBL" id="MBF4554316.1"/>
    </source>
</evidence>
<keyword evidence="1" id="KW-1133">Transmembrane helix</keyword>
<sequence length="135" mass="14467">MTVSAAPLPSRSKSAVTAVICDLVAIAAFALFACIAHQSAEAPLNFLSWLNTAWPFWLGALAAWLLLWFGFLGGRSGHELSSALPVWLGTVLAGLGVWTLRNGELPHWSFVIVACTVSALLLWGWRAVGRLIAKP</sequence>
<evidence type="ECO:0000313" key="3">
    <source>
        <dbReference type="Proteomes" id="UP000635902"/>
    </source>
</evidence>
<keyword evidence="1" id="KW-0812">Transmembrane</keyword>
<keyword evidence="1" id="KW-0472">Membrane</keyword>
<comment type="caution">
    <text evidence="2">The sequence shown here is derived from an EMBL/GenBank/DDBJ whole genome shotgun (WGS) entry which is preliminary data.</text>
</comment>
<feature type="transmembrane region" description="Helical" evidence="1">
    <location>
        <begin position="84"/>
        <end position="101"/>
    </location>
</feature>
<accession>A0ABR9ZLK6</accession>
<feature type="transmembrane region" description="Helical" evidence="1">
    <location>
        <begin position="15"/>
        <end position="40"/>
    </location>
</feature>
<evidence type="ECO:0000256" key="1">
    <source>
        <dbReference type="SAM" id="Phobius"/>
    </source>
</evidence>
<dbReference type="Proteomes" id="UP000635902">
    <property type="component" value="Unassembled WGS sequence"/>
</dbReference>
<feature type="transmembrane region" description="Helical" evidence="1">
    <location>
        <begin position="107"/>
        <end position="125"/>
    </location>
</feature>
<feature type="transmembrane region" description="Helical" evidence="1">
    <location>
        <begin position="52"/>
        <end position="72"/>
    </location>
</feature>
<name>A0ABR9ZLK6_9CORY</name>